<sequence>DQNISHDDDGEQTTTLKVITKSEFSSHPTLGDKIMEQSVQVITVKVRNETIKTTIQQATLPSTTDNDITYERRPVCELVKNFEVVASTNTNSVNT</sequence>
<protein>
    <submittedName>
        <fullName evidence="1">Uncharacterized protein</fullName>
    </submittedName>
</protein>
<evidence type="ECO:0000313" key="1">
    <source>
        <dbReference type="EMBL" id="CAF5200552.1"/>
    </source>
</evidence>
<gene>
    <name evidence="1" type="ORF">SMN809_LOCUS75360</name>
</gene>
<feature type="non-terminal residue" evidence="1">
    <location>
        <position position="1"/>
    </location>
</feature>
<proteinExistence type="predicted"/>
<dbReference type="AlphaFoldDB" id="A0A8S3IJW4"/>
<comment type="caution">
    <text evidence="1">The sequence shown here is derived from an EMBL/GenBank/DDBJ whole genome shotgun (WGS) entry which is preliminary data.</text>
</comment>
<organism evidence="1 2">
    <name type="scientific">Rotaria magnacalcarata</name>
    <dbReference type="NCBI Taxonomy" id="392030"/>
    <lineage>
        <taxon>Eukaryota</taxon>
        <taxon>Metazoa</taxon>
        <taxon>Spiralia</taxon>
        <taxon>Gnathifera</taxon>
        <taxon>Rotifera</taxon>
        <taxon>Eurotatoria</taxon>
        <taxon>Bdelloidea</taxon>
        <taxon>Philodinida</taxon>
        <taxon>Philodinidae</taxon>
        <taxon>Rotaria</taxon>
    </lineage>
</organism>
<dbReference type="Proteomes" id="UP000676336">
    <property type="component" value="Unassembled WGS sequence"/>
</dbReference>
<accession>A0A8S3IJW4</accession>
<evidence type="ECO:0000313" key="2">
    <source>
        <dbReference type="Proteomes" id="UP000676336"/>
    </source>
</evidence>
<dbReference type="EMBL" id="CAJOBI010332307">
    <property type="protein sequence ID" value="CAF5200552.1"/>
    <property type="molecule type" value="Genomic_DNA"/>
</dbReference>
<reference evidence="1" key="1">
    <citation type="submission" date="2021-02" db="EMBL/GenBank/DDBJ databases">
        <authorList>
            <person name="Nowell W R."/>
        </authorList>
    </citation>
    <scope>NUCLEOTIDE SEQUENCE</scope>
</reference>
<name>A0A8S3IJW4_9BILA</name>